<dbReference type="InterPro" id="IPR002213">
    <property type="entry name" value="UDP_glucos_trans"/>
</dbReference>
<dbReference type="EMBL" id="AWUE01014642">
    <property type="protein sequence ID" value="OMP02399.1"/>
    <property type="molecule type" value="Genomic_DNA"/>
</dbReference>
<gene>
    <name evidence="4" type="ORF">COLO4_11135</name>
</gene>
<evidence type="ECO:0000256" key="3">
    <source>
        <dbReference type="ARBA" id="ARBA00022679"/>
    </source>
</evidence>
<evidence type="ECO:0000313" key="5">
    <source>
        <dbReference type="Proteomes" id="UP000187203"/>
    </source>
</evidence>
<dbReference type="FunFam" id="3.40.50.2000:FF:000152">
    <property type="entry name" value="Glycosyltransferase"/>
    <property type="match status" value="1"/>
</dbReference>
<dbReference type="OrthoDB" id="5835829at2759"/>
<name>A0A1R3K5P3_9ROSI</name>
<dbReference type="PANTHER" id="PTHR11926:SF1395">
    <property type="entry name" value="GLYCOSYLTRANSFERASE"/>
    <property type="match status" value="1"/>
</dbReference>
<dbReference type="CDD" id="cd03784">
    <property type="entry name" value="GT1_Gtf-like"/>
    <property type="match status" value="1"/>
</dbReference>
<dbReference type="Gene3D" id="3.40.50.2000">
    <property type="entry name" value="Glycogen Phosphorylase B"/>
    <property type="match status" value="5"/>
</dbReference>
<sequence>METLKPEKTRICHVVAMPYPGRGHVNPMMNFCKLLCSKLPDILITFVVTEEWFGFIGSDNKPANIRFRTIPNVIPSELVRAKDFPGFVQAVLTKMEAPFEELLDRLELPVTAIVSDTYVGWTVDVGKRRNIPVASFWTMSASVLSVFHHFNLLVENQHFPADLSDKGNELVDYIPGLTPTSLADLPTIFFHKNDSKTLEFALNCISTVAKAQYLLFTSVYELEFQVIDAFRAKLPFPVYPIGPSIPYLDLKQKYPSDVPDYFEWLETQPKGSVLYVSLGSFLSVSGAQMDEIVGGVQDSGVRYLWVSRGDSSRFDKIRNCDMKPNTITHLVAIPYPGRGHINPMMNLCKLLSSRKNDLLITFVVTEEWLGFIGSCVKPDNIRFAAIPNVLPSELVRGADFAGFYEAVMTKMEAPCEKLLVSLELPVTAIIADIELKWAICMGNRRNFPVASLCTTSATVFSILNSIDFTENWHFIFDLLDKGISPPHLAELQMLLKGNERRVIQLSLECISWVPKAKYLLLSSVYELESHVIDTLKAKFDIPIYPIGPSIPYFDESTISNVPNYLQWLNSHPPCSVLYVSLGSFLSVSNDQMDEITAGLQDSGVPYMLVARGEIYRLRENYGGPNSKKVVDDWKIGWRVKEQEDRDEGLVTRARIAGLVRSFMDPDNNEVKNMRKSARELKEICRKAVASGGSTHMNLDAFLDDISQCHG</sequence>
<reference evidence="5" key="1">
    <citation type="submission" date="2013-09" db="EMBL/GenBank/DDBJ databases">
        <title>Corchorus olitorius genome sequencing.</title>
        <authorList>
            <person name="Alam M."/>
            <person name="Haque M.S."/>
            <person name="Islam M.S."/>
            <person name="Emdad E.M."/>
            <person name="Islam M.M."/>
            <person name="Ahmed B."/>
            <person name="Halim A."/>
            <person name="Hossen Q.M.M."/>
            <person name="Hossain M.Z."/>
            <person name="Ahmed R."/>
            <person name="Khan M.M."/>
            <person name="Islam R."/>
            <person name="Rashid M.M."/>
            <person name="Khan S.A."/>
            <person name="Rahman M.S."/>
            <person name="Alam M."/>
            <person name="Yahiya A.S."/>
            <person name="Khan M.S."/>
            <person name="Azam M.S."/>
            <person name="Haque T."/>
            <person name="Lashkar M.Z.H."/>
            <person name="Akhand A.I."/>
            <person name="Morshed G."/>
            <person name="Roy S."/>
            <person name="Uddin K.S."/>
            <person name="Rabeya T."/>
            <person name="Hossain A.S."/>
            <person name="Chowdhury A."/>
            <person name="Snigdha A.R."/>
            <person name="Mortoza M.S."/>
            <person name="Matin S.A."/>
            <person name="Hoque S.M.E."/>
            <person name="Islam M.K."/>
            <person name="Roy D.K."/>
            <person name="Haider R."/>
            <person name="Moosa M.M."/>
            <person name="Elias S.M."/>
            <person name="Hasan A.M."/>
            <person name="Jahan S."/>
            <person name="Shafiuddin M."/>
            <person name="Mahmood N."/>
            <person name="Shommy N.S."/>
        </authorList>
    </citation>
    <scope>NUCLEOTIDE SEQUENCE [LARGE SCALE GENOMIC DNA]</scope>
    <source>
        <strain evidence="5">cv. O-4</strain>
    </source>
</reference>
<comment type="similarity">
    <text evidence="1">Belongs to the UDP-glycosyltransferase family.</text>
</comment>
<dbReference type="Proteomes" id="UP000187203">
    <property type="component" value="Unassembled WGS sequence"/>
</dbReference>
<dbReference type="GO" id="GO:0080044">
    <property type="term" value="F:quercetin 7-O-glucosyltransferase activity"/>
    <property type="evidence" value="ECO:0007669"/>
    <property type="project" value="TreeGrafter"/>
</dbReference>
<organism evidence="4 5">
    <name type="scientific">Corchorus olitorius</name>
    <dbReference type="NCBI Taxonomy" id="93759"/>
    <lineage>
        <taxon>Eukaryota</taxon>
        <taxon>Viridiplantae</taxon>
        <taxon>Streptophyta</taxon>
        <taxon>Embryophyta</taxon>
        <taxon>Tracheophyta</taxon>
        <taxon>Spermatophyta</taxon>
        <taxon>Magnoliopsida</taxon>
        <taxon>eudicotyledons</taxon>
        <taxon>Gunneridae</taxon>
        <taxon>Pentapetalae</taxon>
        <taxon>rosids</taxon>
        <taxon>malvids</taxon>
        <taxon>Malvales</taxon>
        <taxon>Malvaceae</taxon>
        <taxon>Grewioideae</taxon>
        <taxon>Apeibeae</taxon>
        <taxon>Corchorus</taxon>
    </lineage>
</organism>
<accession>A0A1R3K5P3</accession>
<dbReference type="SUPFAM" id="SSF53756">
    <property type="entry name" value="UDP-Glycosyltransferase/glycogen phosphorylase"/>
    <property type="match status" value="2"/>
</dbReference>
<keyword evidence="3" id="KW-0808">Transferase</keyword>
<evidence type="ECO:0000256" key="2">
    <source>
        <dbReference type="ARBA" id="ARBA00022676"/>
    </source>
</evidence>
<dbReference type="STRING" id="93759.A0A1R3K5P3"/>
<keyword evidence="2" id="KW-0328">Glycosyltransferase</keyword>
<protein>
    <submittedName>
        <fullName evidence="4">UDP-glucuronosyl/UDP-glucosyltransferase</fullName>
    </submittedName>
</protein>
<dbReference type="GO" id="GO:0080043">
    <property type="term" value="F:quercetin 3-O-glucosyltransferase activity"/>
    <property type="evidence" value="ECO:0007669"/>
    <property type="project" value="TreeGrafter"/>
</dbReference>
<dbReference type="AlphaFoldDB" id="A0A1R3K5P3"/>
<comment type="caution">
    <text evidence="4">The sequence shown here is derived from an EMBL/GenBank/DDBJ whole genome shotgun (WGS) entry which is preliminary data.</text>
</comment>
<evidence type="ECO:0000313" key="4">
    <source>
        <dbReference type="EMBL" id="OMP02399.1"/>
    </source>
</evidence>
<evidence type="ECO:0000256" key="1">
    <source>
        <dbReference type="ARBA" id="ARBA00009995"/>
    </source>
</evidence>
<dbReference type="PANTHER" id="PTHR11926">
    <property type="entry name" value="GLUCOSYL/GLUCURONOSYL TRANSFERASES"/>
    <property type="match status" value="1"/>
</dbReference>
<keyword evidence="5" id="KW-1185">Reference proteome</keyword>
<proteinExistence type="inferred from homology"/>